<dbReference type="RefSeq" id="WP_209375712.1">
    <property type="nucleotide sequence ID" value="NZ_JAGIZA010000013.1"/>
</dbReference>
<keyword evidence="2" id="KW-0560">Oxidoreductase</keyword>
<sequence length="280" mass="30890">MTDKTRPLLLTGASGNLGRALTKALGEAGWVLRLTDIAPFPDTVPEGSTFTKADLNDGVTILRLAEGCQAILHFGGISTEHPFETVLGPNYRGLYHVYEAARREGARVLFASSNHAIGFHERPSGNAERLDATCEFRPDTFYGLSKAFGELMGRLYWDKHGVENLNLRIGSSFPEPVDRRMLSTWLSYADLARLVEKFVAAPRVGHAVVWGASDNADTYWGADHRDRIGWQPQDSSEPWREKVGDKVSGDPVTERYQGGGYTADGYTRKVPSPKDAFSLD</sequence>
<feature type="domain" description="NAD-dependent epimerase/dehydratase" evidence="5">
    <location>
        <begin position="9"/>
        <end position="173"/>
    </location>
</feature>
<dbReference type="PANTHER" id="PTHR43103">
    <property type="entry name" value="NUCLEOSIDE-DIPHOSPHATE-SUGAR EPIMERASE"/>
    <property type="match status" value="1"/>
</dbReference>
<dbReference type="Proteomes" id="UP000677537">
    <property type="component" value="Unassembled WGS sequence"/>
</dbReference>
<dbReference type="EMBL" id="JAGIZA010000013">
    <property type="protein sequence ID" value="MBP0494911.1"/>
    <property type="molecule type" value="Genomic_DNA"/>
</dbReference>
<dbReference type="GO" id="GO:0016491">
    <property type="term" value="F:oxidoreductase activity"/>
    <property type="evidence" value="ECO:0007669"/>
    <property type="project" value="UniProtKB-KW"/>
</dbReference>
<evidence type="ECO:0000256" key="1">
    <source>
        <dbReference type="ARBA" id="ARBA00007637"/>
    </source>
</evidence>
<keyword evidence="7" id="KW-1185">Reference proteome</keyword>
<organism evidence="6 7">
    <name type="scientific">Roseomonas indoligenes</name>
    <dbReference type="NCBI Taxonomy" id="2820811"/>
    <lineage>
        <taxon>Bacteria</taxon>
        <taxon>Pseudomonadati</taxon>
        <taxon>Pseudomonadota</taxon>
        <taxon>Alphaproteobacteria</taxon>
        <taxon>Acetobacterales</taxon>
        <taxon>Roseomonadaceae</taxon>
        <taxon>Roseomonas</taxon>
    </lineage>
</organism>
<comment type="similarity">
    <text evidence="1">Belongs to the NAD(P)-dependent epimerase/dehydratase family.</text>
</comment>
<evidence type="ECO:0000259" key="5">
    <source>
        <dbReference type="Pfam" id="PF01370"/>
    </source>
</evidence>
<dbReference type="PANTHER" id="PTHR43103:SF5">
    <property type="entry name" value="4-EPIMERASE, PUTATIVE (AFU_ORTHOLOGUE AFUA_7G00360)-RELATED"/>
    <property type="match status" value="1"/>
</dbReference>
<dbReference type="SUPFAM" id="SSF51735">
    <property type="entry name" value="NAD(P)-binding Rossmann-fold domains"/>
    <property type="match status" value="1"/>
</dbReference>
<gene>
    <name evidence="6" type="ORF">J5Y10_19165</name>
</gene>
<name>A0A940N2N1_9PROT</name>
<reference evidence="6" key="1">
    <citation type="submission" date="2021-03" db="EMBL/GenBank/DDBJ databases">
        <authorList>
            <person name="So Y."/>
        </authorList>
    </citation>
    <scope>NUCLEOTIDE SEQUENCE</scope>
    <source>
        <strain evidence="6">SG15</strain>
    </source>
</reference>
<evidence type="ECO:0000256" key="4">
    <source>
        <dbReference type="SAM" id="MobiDB-lite"/>
    </source>
</evidence>
<dbReference type="InterPro" id="IPR001509">
    <property type="entry name" value="Epimerase_deHydtase"/>
</dbReference>
<feature type="compositionally biased region" description="Basic and acidic residues" evidence="4">
    <location>
        <begin position="237"/>
        <end position="248"/>
    </location>
</feature>
<dbReference type="Pfam" id="PF01370">
    <property type="entry name" value="Epimerase"/>
    <property type="match status" value="1"/>
</dbReference>
<evidence type="ECO:0000313" key="7">
    <source>
        <dbReference type="Proteomes" id="UP000677537"/>
    </source>
</evidence>
<dbReference type="InterPro" id="IPR036291">
    <property type="entry name" value="NAD(P)-bd_dom_sf"/>
</dbReference>
<keyword evidence="3" id="KW-0520">NAD</keyword>
<evidence type="ECO:0000256" key="3">
    <source>
        <dbReference type="ARBA" id="ARBA00023027"/>
    </source>
</evidence>
<dbReference type="AlphaFoldDB" id="A0A940N2N1"/>
<protein>
    <submittedName>
        <fullName evidence="6">NAD(P)-dependent oxidoreductase</fullName>
    </submittedName>
</protein>
<evidence type="ECO:0000313" key="6">
    <source>
        <dbReference type="EMBL" id="MBP0494911.1"/>
    </source>
</evidence>
<proteinExistence type="inferred from homology"/>
<accession>A0A940N2N1</accession>
<dbReference type="Gene3D" id="3.40.50.720">
    <property type="entry name" value="NAD(P)-binding Rossmann-like Domain"/>
    <property type="match status" value="1"/>
</dbReference>
<evidence type="ECO:0000256" key="2">
    <source>
        <dbReference type="ARBA" id="ARBA00023002"/>
    </source>
</evidence>
<feature type="region of interest" description="Disordered" evidence="4">
    <location>
        <begin position="230"/>
        <end position="280"/>
    </location>
</feature>
<comment type="caution">
    <text evidence="6">The sequence shown here is derived from an EMBL/GenBank/DDBJ whole genome shotgun (WGS) entry which is preliminary data.</text>
</comment>